<evidence type="ECO:0000256" key="1">
    <source>
        <dbReference type="SAM" id="MobiDB-lite"/>
    </source>
</evidence>
<evidence type="ECO:0000313" key="4">
    <source>
        <dbReference type="EnsemblMetazoa" id="CapteP209357"/>
    </source>
</evidence>
<evidence type="ECO:0008006" key="6">
    <source>
        <dbReference type="Google" id="ProtNLM"/>
    </source>
</evidence>
<evidence type="ECO:0000313" key="3">
    <source>
        <dbReference type="EMBL" id="ELT94697.1"/>
    </source>
</evidence>
<name>R7TMD7_CAPTE</name>
<accession>R7TMD7</accession>
<keyword evidence="2" id="KW-0732">Signal</keyword>
<reference evidence="3 5" key="2">
    <citation type="journal article" date="2013" name="Nature">
        <title>Insights into bilaterian evolution from three spiralian genomes.</title>
        <authorList>
            <person name="Simakov O."/>
            <person name="Marletaz F."/>
            <person name="Cho S.J."/>
            <person name="Edsinger-Gonzales E."/>
            <person name="Havlak P."/>
            <person name="Hellsten U."/>
            <person name="Kuo D.H."/>
            <person name="Larsson T."/>
            <person name="Lv J."/>
            <person name="Arendt D."/>
            <person name="Savage R."/>
            <person name="Osoegawa K."/>
            <person name="de Jong P."/>
            <person name="Grimwood J."/>
            <person name="Chapman J.A."/>
            <person name="Shapiro H."/>
            <person name="Aerts A."/>
            <person name="Otillar R.P."/>
            <person name="Terry A.Y."/>
            <person name="Boore J.L."/>
            <person name="Grigoriev I.V."/>
            <person name="Lindberg D.R."/>
            <person name="Seaver E.C."/>
            <person name="Weisblat D.A."/>
            <person name="Putnam N.H."/>
            <person name="Rokhsar D.S."/>
        </authorList>
    </citation>
    <scope>NUCLEOTIDE SEQUENCE</scope>
    <source>
        <strain evidence="3 5">I ESC-2004</strain>
    </source>
</reference>
<protein>
    <recommendedName>
        <fullName evidence="6">Chitin-binding type-2 domain-containing protein</fullName>
    </recommendedName>
</protein>
<reference evidence="5" key="1">
    <citation type="submission" date="2012-12" db="EMBL/GenBank/DDBJ databases">
        <authorList>
            <person name="Hellsten U."/>
            <person name="Grimwood J."/>
            <person name="Chapman J.A."/>
            <person name="Shapiro H."/>
            <person name="Aerts A."/>
            <person name="Otillar R.P."/>
            <person name="Terry A.Y."/>
            <person name="Boore J.L."/>
            <person name="Simakov O."/>
            <person name="Marletaz F."/>
            <person name="Cho S.-J."/>
            <person name="Edsinger-Gonzales E."/>
            <person name="Havlak P."/>
            <person name="Kuo D.-H."/>
            <person name="Larsson T."/>
            <person name="Lv J."/>
            <person name="Arendt D."/>
            <person name="Savage R."/>
            <person name="Osoegawa K."/>
            <person name="de Jong P."/>
            <person name="Lindberg D.R."/>
            <person name="Seaver E.C."/>
            <person name="Weisblat D.A."/>
            <person name="Putnam N.H."/>
            <person name="Grigoriev I.V."/>
            <person name="Rokhsar D.S."/>
        </authorList>
    </citation>
    <scope>NUCLEOTIDE SEQUENCE</scope>
    <source>
        <strain evidence="5">I ESC-2004</strain>
    </source>
</reference>
<dbReference type="Proteomes" id="UP000014760">
    <property type="component" value="Unassembled WGS sequence"/>
</dbReference>
<dbReference type="HOGENOM" id="CLU_1078674_0_0_1"/>
<sequence>MEQFIFCILACVTQVWASGYENNYPPSPYAPSHIGKCNQNDGFYYLNDGSFMICTNGAAYMQPCAPGTQNAPAQFFSQGSYESQAVFCGVNLISQHYLNYYGINPSANSGYSHQSSYSPPAYQPKPVYSPPAYQPKPSYSPPAYQPPSYQPMPTYSAPAYKPPTYLPKAPTGYRQPQSYSPPKANQKPSSGYPSISIAYKPVVSYSKPAQTSSQTSYQMAYPQMMQRYPQPAKPSYRPAYPPMPAYMIPYLAKYPSKK</sequence>
<dbReference type="STRING" id="283909.R7TMD7"/>
<feature type="chain" id="PRO_5008787145" description="Chitin-binding type-2 domain-containing protein" evidence="2">
    <location>
        <begin position="18"/>
        <end position="258"/>
    </location>
</feature>
<dbReference type="EnsemblMetazoa" id="CapteT209357">
    <property type="protein sequence ID" value="CapteP209357"/>
    <property type="gene ID" value="CapteG209357"/>
</dbReference>
<evidence type="ECO:0000256" key="2">
    <source>
        <dbReference type="SAM" id="SignalP"/>
    </source>
</evidence>
<evidence type="ECO:0000313" key="5">
    <source>
        <dbReference type="Proteomes" id="UP000014760"/>
    </source>
</evidence>
<dbReference type="EMBL" id="AMQN01012184">
    <property type="status" value="NOT_ANNOTATED_CDS"/>
    <property type="molecule type" value="Genomic_DNA"/>
</dbReference>
<dbReference type="EMBL" id="KB309354">
    <property type="protein sequence ID" value="ELT94697.1"/>
    <property type="molecule type" value="Genomic_DNA"/>
</dbReference>
<feature type="signal peptide" evidence="2">
    <location>
        <begin position="1"/>
        <end position="17"/>
    </location>
</feature>
<dbReference type="AlphaFoldDB" id="R7TMD7"/>
<proteinExistence type="predicted"/>
<feature type="region of interest" description="Disordered" evidence="1">
    <location>
        <begin position="166"/>
        <end position="191"/>
    </location>
</feature>
<reference evidence="4" key="3">
    <citation type="submission" date="2015-06" db="UniProtKB">
        <authorList>
            <consortium name="EnsemblMetazoa"/>
        </authorList>
    </citation>
    <scope>IDENTIFICATION</scope>
</reference>
<gene>
    <name evidence="3" type="ORF">CAPTEDRAFT_209357</name>
</gene>
<organism evidence="3">
    <name type="scientific">Capitella teleta</name>
    <name type="common">Polychaete worm</name>
    <dbReference type="NCBI Taxonomy" id="283909"/>
    <lineage>
        <taxon>Eukaryota</taxon>
        <taxon>Metazoa</taxon>
        <taxon>Spiralia</taxon>
        <taxon>Lophotrochozoa</taxon>
        <taxon>Annelida</taxon>
        <taxon>Polychaeta</taxon>
        <taxon>Sedentaria</taxon>
        <taxon>Scolecida</taxon>
        <taxon>Capitellidae</taxon>
        <taxon>Capitella</taxon>
    </lineage>
</organism>
<keyword evidence="5" id="KW-1185">Reference proteome</keyword>